<proteinExistence type="inferred from homology"/>
<keyword evidence="5" id="KW-0067">ATP-binding</keyword>
<name>A0A9D1LWJ3_9FIRM</name>
<reference evidence="8" key="2">
    <citation type="journal article" date="2021" name="PeerJ">
        <title>Extensive microbial diversity within the chicken gut microbiome revealed by metagenomics and culture.</title>
        <authorList>
            <person name="Gilroy R."/>
            <person name="Ravi A."/>
            <person name="Getino M."/>
            <person name="Pursley I."/>
            <person name="Horton D.L."/>
            <person name="Alikhan N.F."/>
            <person name="Baker D."/>
            <person name="Gharbi K."/>
            <person name="Hall N."/>
            <person name="Watson M."/>
            <person name="Adriaenssens E.M."/>
            <person name="Foster-Nyarko E."/>
            <person name="Jarju S."/>
            <person name="Secka A."/>
            <person name="Antonio M."/>
            <person name="Oren A."/>
            <person name="Chaudhuri R.R."/>
            <person name="La Ragione R."/>
            <person name="Hildebrand F."/>
            <person name="Pallen M.J."/>
        </authorList>
    </citation>
    <scope>NUCLEOTIDE SEQUENCE</scope>
    <source>
        <strain evidence="8">ChiGjej1B1-1684</strain>
    </source>
</reference>
<reference evidence="8" key="1">
    <citation type="submission" date="2020-10" db="EMBL/GenBank/DDBJ databases">
        <authorList>
            <person name="Gilroy R."/>
        </authorList>
    </citation>
    <scope>NUCLEOTIDE SEQUENCE</scope>
    <source>
        <strain evidence="8">ChiGjej1B1-1684</strain>
    </source>
</reference>
<evidence type="ECO:0000313" key="8">
    <source>
        <dbReference type="EMBL" id="HIU49408.1"/>
    </source>
</evidence>
<evidence type="ECO:0000313" key="9">
    <source>
        <dbReference type="Proteomes" id="UP000824118"/>
    </source>
</evidence>
<dbReference type="PANTHER" id="PTHR30473">
    <property type="entry name" value="PROTEIN PHOH"/>
    <property type="match status" value="1"/>
</dbReference>
<evidence type="ECO:0000256" key="1">
    <source>
        <dbReference type="ARBA" id="ARBA00004496"/>
    </source>
</evidence>
<dbReference type="InterPro" id="IPR051451">
    <property type="entry name" value="PhoH2-like"/>
</dbReference>
<dbReference type="EMBL" id="DVNG01000002">
    <property type="protein sequence ID" value="HIU49408.1"/>
    <property type="molecule type" value="Genomic_DNA"/>
</dbReference>
<accession>A0A9D1LWJ3</accession>
<organism evidence="8 9">
    <name type="scientific">Candidatus Limousia pullorum</name>
    <dbReference type="NCBI Taxonomy" id="2840860"/>
    <lineage>
        <taxon>Bacteria</taxon>
        <taxon>Bacillati</taxon>
        <taxon>Bacillota</taxon>
        <taxon>Clostridia</taxon>
        <taxon>Eubacteriales</taxon>
        <taxon>Oscillospiraceae</taxon>
        <taxon>Oscillospiraceae incertae sedis</taxon>
        <taxon>Candidatus Limousia</taxon>
    </lineage>
</organism>
<dbReference type="PANTHER" id="PTHR30473:SF1">
    <property type="entry name" value="PHOH-LIKE PROTEIN"/>
    <property type="match status" value="1"/>
</dbReference>
<dbReference type="GO" id="GO:0005829">
    <property type="term" value="C:cytosol"/>
    <property type="evidence" value="ECO:0007669"/>
    <property type="project" value="TreeGrafter"/>
</dbReference>
<comment type="caution">
    <text evidence="8">The sequence shown here is derived from an EMBL/GenBank/DDBJ whole genome shotgun (WGS) entry which is preliminary data.</text>
</comment>
<gene>
    <name evidence="8" type="ORF">IAD22_00065</name>
</gene>
<protein>
    <recommendedName>
        <fullName evidence="6">PhoH-like protein</fullName>
    </recommendedName>
</protein>
<keyword evidence="3" id="KW-0963">Cytoplasm</keyword>
<dbReference type="InterPro" id="IPR003714">
    <property type="entry name" value="PhoH"/>
</dbReference>
<dbReference type="FunFam" id="3.40.50.300:FF:000013">
    <property type="entry name" value="PhoH family ATPase"/>
    <property type="match status" value="1"/>
</dbReference>
<evidence type="ECO:0000259" key="7">
    <source>
        <dbReference type="Pfam" id="PF02562"/>
    </source>
</evidence>
<feature type="domain" description="PhoH-like protein" evidence="7">
    <location>
        <begin position="99"/>
        <end position="302"/>
    </location>
</feature>
<dbReference type="InterPro" id="IPR027417">
    <property type="entry name" value="P-loop_NTPase"/>
</dbReference>
<evidence type="ECO:0000256" key="5">
    <source>
        <dbReference type="ARBA" id="ARBA00022840"/>
    </source>
</evidence>
<evidence type="ECO:0000256" key="6">
    <source>
        <dbReference type="ARBA" id="ARBA00039970"/>
    </source>
</evidence>
<dbReference type="SUPFAM" id="SSF52540">
    <property type="entry name" value="P-loop containing nucleoside triphosphate hydrolases"/>
    <property type="match status" value="1"/>
</dbReference>
<dbReference type="GO" id="GO:0005524">
    <property type="term" value="F:ATP binding"/>
    <property type="evidence" value="ECO:0007669"/>
    <property type="project" value="UniProtKB-KW"/>
</dbReference>
<dbReference type="Proteomes" id="UP000824118">
    <property type="component" value="Unassembled WGS sequence"/>
</dbReference>
<sequence>METAVALFGSFDQNIKTIEKEYNVSVLIRDSELKISGDAENVMKAAKVIDGLLSFINKGEALNDQNIRYCMSLVNEGSDEKIETLAGDCICITAKGKPIKPKTMGQKNYCSCIKNNTITIGVGPAGTGKTYLAVAMAVTAFRAKEVNRIILTRPAVEAGEKLGFLPGDLQSKVDPYLRPLYDALFDMLGTEGYQKYFERGNIEVAPLAYMRGRTLDDSFIILDEAQNTTPEQMKMFLTRLGFNSKMVITGDITQIDLPSGVRSGLKDCIRVLRNVDDIARCNFSEKDVVRHKLVQDIIKAYEKNEEARKRNDRQ</sequence>
<comment type="subcellular location">
    <subcellularLocation>
        <location evidence="1">Cytoplasm</location>
    </subcellularLocation>
</comment>
<comment type="similarity">
    <text evidence="2">Belongs to the PhoH family.</text>
</comment>
<evidence type="ECO:0000256" key="4">
    <source>
        <dbReference type="ARBA" id="ARBA00022741"/>
    </source>
</evidence>
<keyword evidence="4" id="KW-0547">Nucleotide-binding</keyword>
<dbReference type="Pfam" id="PF02562">
    <property type="entry name" value="PhoH"/>
    <property type="match status" value="1"/>
</dbReference>
<dbReference type="AlphaFoldDB" id="A0A9D1LWJ3"/>
<evidence type="ECO:0000256" key="3">
    <source>
        <dbReference type="ARBA" id="ARBA00022490"/>
    </source>
</evidence>
<evidence type="ECO:0000256" key="2">
    <source>
        <dbReference type="ARBA" id="ARBA00010393"/>
    </source>
</evidence>
<dbReference type="Gene3D" id="3.40.50.300">
    <property type="entry name" value="P-loop containing nucleotide triphosphate hydrolases"/>
    <property type="match status" value="1"/>
</dbReference>